<evidence type="ECO:0000313" key="1">
    <source>
        <dbReference type="EMBL" id="KAE8918242.1"/>
    </source>
</evidence>
<dbReference type="EMBL" id="QXGF01005954">
    <property type="protein sequence ID" value="KAE8918242.1"/>
    <property type="molecule type" value="Genomic_DNA"/>
</dbReference>
<evidence type="ECO:0000313" key="5">
    <source>
        <dbReference type="Proteomes" id="UP000429523"/>
    </source>
</evidence>
<accession>A0A6A3D9V9</accession>
<dbReference type="AlphaFoldDB" id="A0A6A3D9V9"/>
<evidence type="ECO:0000313" key="7">
    <source>
        <dbReference type="Proteomes" id="UP000440732"/>
    </source>
</evidence>
<comment type="caution">
    <text evidence="1">The sequence shown here is derived from an EMBL/GenBank/DDBJ whole genome shotgun (WGS) entry which is preliminary data.</text>
</comment>
<proteinExistence type="predicted"/>
<evidence type="ECO:0000313" key="4">
    <source>
        <dbReference type="EMBL" id="KAE9265007.1"/>
    </source>
</evidence>
<evidence type="ECO:0000313" key="8">
    <source>
        <dbReference type="Proteomes" id="UP000488956"/>
    </source>
</evidence>
<sequence length="54" mass="5822">MQDREIAVVQHGRVSSQAGIVSRDELVLGTQLLVLALEGVRVSNEGRHRVDVGA</sequence>
<dbReference type="Proteomes" id="UP000429523">
    <property type="component" value="Unassembled WGS sequence"/>
</dbReference>
<gene>
    <name evidence="4" type="ORF">PF001_g31070</name>
    <name evidence="3" type="ORF">PF006_g30811</name>
    <name evidence="1" type="ORF">PF009_g31441</name>
    <name evidence="2" type="ORF">PF010_g30549</name>
</gene>
<evidence type="ECO:0000313" key="2">
    <source>
        <dbReference type="EMBL" id="KAE9059610.1"/>
    </source>
</evidence>
<dbReference type="EMBL" id="QXGE01006542">
    <property type="protein sequence ID" value="KAE9265007.1"/>
    <property type="molecule type" value="Genomic_DNA"/>
</dbReference>
<dbReference type="Proteomes" id="UP000440732">
    <property type="component" value="Unassembled WGS sequence"/>
</dbReference>
<name>A0A6A3D9V9_9STRA</name>
<organism evidence="1 5">
    <name type="scientific">Phytophthora fragariae</name>
    <dbReference type="NCBI Taxonomy" id="53985"/>
    <lineage>
        <taxon>Eukaryota</taxon>
        <taxon>Sar</taxon>
        <taxon>Stramenopiles</taxon>
        <taxon>Oomycota</taxon>
        <taxon>Peronosporomycetes</taxon>
        <taxon>Peronosporales</taxon>
        <taxon>Peronosporaceae</taxon>
        <taxon>Phytophthora</taxon>
    </lineage>
</organism>
<dbReference type="EMBL" id="QXGA01006207">
    <property type="protein sequence ID" value="KAE9063975.1"/>
    <property type="molecule type" value="Genomic_DNA"/>
</dbReference>
<protein>
    <submittedName>
        <fullName evidence="1">Uncharacterized protein</fullName>
    </submittedName>
</protein>
<evidence type="ECO:0000313" key="6">
    <source>
        <dbReference type="Proteomes" id="UP000437068"/>
    </source>
</evidence>
<reference evidence="5 6" key="1">
    <citation type="submission" date="2018-08" db="EMBL/GenBank/DDBJ databases">
        <title>Genomic investigation of the strawberry pathogen Phytophthora fragariae indicates pathogenicity is determined by transcriptional variation in three key races.</title>
        <authorList>
            <person name="Adams T.M."/>
            <person name="Armitage A.D."/>
            <person name="Sobczyk M.K."/>
            <person name="Bates H.J."/>
            <person name="Dunwell J.M."/>
            <person name="Nellist C.F."/>
            <person name="Harrison R.J."/>
        </authorList>
    </citation>
    <scope>NUCLEOTIDE SEQUENCE [LARGE SCALE GENOMIC DNA]</scope>
    <source>
        <strain evidence="4 6">A4</strain>
        <strain evidence="3 7">NOV-5</strain>
        <strain evidence="1 5">NOV-9</strain>
        <strain evidence="2 8">ONT-3</strain>
    </source>
</reference>
<dbReference type="Proteomes" id="UP000437068">
    <property type="component" value="Unassembled WGS sequence"/>
</dbReference>
<dbReference type="EMBL" id="QXFX01005928">
    <property type="protein sequence ID" value="KAE9059610.1"/>
    <property type="molecule type" value="Genomic_DNA"/>
</dbReference>
<dbReference type="Proteomes" id="UP000488956">
    <property type="component" value="Unassembled WGS sequence"/>
</dbReference>
<evidence type="ECO:0000313" key="3">
    <source>
        <dbReference type="EMBL" id="KAE9063975.1"/>
    </source>
</evidence>